<comment type="caution">
    <text evidence="1">The sequence shown here is derived from an EMBL/GenBank/DDBJ whole genome shotgun (WGS) entry which is preliminary data.</text>
</comment>
<evidence type="ECO:0000313" key="1">
    <source>
        <dbReference type="EMBL" id="MEM0514503.1"/>
    </source>
</evidence>
<evidence type="ECO:0000313" key="2">
    <source>
        <dbReference type="Proteomes" id="UP001447008"/>
    </source>
</evidence>
<gene>
    <name evidence="1" type="ORF">WCN91_03465</name>
</gene>
<keyword evidence="2" id="KW-1185">Reference proteome</keyword>
<accession>A0ABU9MYI1</accession>
<dbReference type="InterPro" id="IPR032251">
    <property type="entry name" value="DUF4826"/>
</dbReference>
<reference evidence="1 2" key="1">
    <citation type="submission" date="2024-03" db="EMBL/GenBank/DDBJ databases">
        <title>Pseudoalteromonas qingdaonensis sp. nov., isolated from the intestines of marine benthic organisms.</title>
        <authorList>
            <person name="Lin X."/>
            <person name="Fang S."/>
            <person name="Hu X."/>
        </authorList>
    </citation>
    <scope>NUCLEOTIDE SEQUENCE [LARGE SCALE GENOMIC DNA]</scope>
    <source>
        <strain evidence="1 2">YIC-827</strain>
    </source>
</reference>
<dbReference type="Proteomes" id="UP001447008">
    <property type="component" value="Unassembled WGS sequence"/>
</dbReference>
<proteinExistence type="predicted"/>
<dbReference type="Pfam" id="PF16108">
    <property type="entry name" value="DUF4826"/>
    <property type="match status" value="1"/>
</dbReference>
<sequence length="141" mass="16375">MSQQQEQLAQEEQQIRAFQRHCFETAQKHLAEKGIMPKTLVEKDSRFLAPICAVWKFKAQDGKTYWVITGQLPADHIEVSAAGSAREAIRHFSLQWQLKADQLLSSQRLDKTQHDFAQLLINRAHGLYELYEKQDLWANEP</sequence>
<protein>
    <submittedName>
        <fullName evidence="1">DUF4826 family protein</fullName>
    </submittedName>
</protein>
<dbReference type="RefSeq" id="WP_342676305.1">
    <property type="nucleotide sequence ID" value="NZ_JBCGCU010000002.1"/>
</dbReference>
<name>A0ABU9MYI1_9GAMM</name>
<organism evidence="1 2">
    <name type="scientific">Pseudoalteromonas qingdaonensis</name>
    <dbReference type="NCBI Taxonomy" id="3131913"/>
    <lineage>
        <taxon>Bacteria</taxon>
        <taxon>Pseudomonadati</taxon>
        <taxon>Pseudomonadota</taxon>
        <taxon>Gammaproteobacteria</taxon>
        <taxon>Alteromonadales</taxon>
        <taxon>Pseudoalteromonadaceae</taxon>
        <taxon>Pseudoalteromonas</taxon>
    </lineage>
</organism>
<dbReference type="EMBL" id="JBCGCU010000002">
    <property type="protein sequence ID" value="MEM0514503.1"/>
    <property type="molecule type" value="Genomic_DNA"/>
</dbReference>